<dbReference type="RefSeq" id="WP_026608715.1">
    <property type="nucleotide sequence ID" value="NZ_OX458333.1"/>
</dbReference>
<dbReference type="Proteomes" id="UP001162030">
    <property type="component" value="Chromosome"/>
</dbReference>
<evidence type="ECO:0000313" key="3">
    <source>
        <dbReference type="Proteomes" id="UP001162030"/>
    </source>
</evidence>
<feature type="domain" description="Mor transcription activator" evidence="1">
    <location>
        <begin position="63"/>
        <end position="140"/>
    </location>
</feature>
<accession>A0ABN8XA80</accession>
<sequence>MFCPTCFQKVNVELQRELVLDFEQLPGVLQEIASLIGPENAMKIAQTYGGVRLYVPKRMKPDHPLAELVGFENACALSTALGGLAHLYIPQSHVLILEARKRAILNDRSQGMSIRELALKYRLAERHIHTIQKAALKADLAAARLAQETLTTTNLSKEDRHDR</sequence>
<keyword evidence="3" id="KW-1185">Reference proteome</keyword>
<dbReference type="Pfam" id="PF08765">
    <property type="entry name" value="Mor"/>
    <property type="match status" value="1"/>
</dbReference>
<organism evidence="2 3">
    <name type="scientific">Methylocaldum szegediense</name>
    <dbReference type="NCBI Taxonomy" id="73780"/>
    <lineage>
        <taxon>Bacteria</taxon>
        <taxon>Pseudomonadati</taxon>
        <taxon>Pseudomonadota</taxon>
        <taxon>Gammaproteobacteria</taxon>
        <taxon>Methylococcales</taxon>
        <taxon>Methylococcaceae</taxon>
        <taxon>Methylocaldum</taxon>
    </lineage>
</organism>
<proteinExistence type="predicted"/>
<dbReference type="InterPro" id="IPR014875">
    <property type="entry name" value="Mor_transcription_activator"/>
</dbReference>
<reference evidence="2 3" key="1">
    <citation type="submission" date="2023-03" db="EMBL/GenBank/DDBJ databases">
        <authorList>
            <person name="Pearce D."/>
        </authorList>
    </citation>
    <scope>NUCLEOTIDE SEQUENCE [LARGE SCALE GENOMIC DNA]</scope>
    <source>
        <strain evidence="2">Msz</strain>
    </source>
</reference>
<protein>
    <recommendedName>
        <fullName evidence="1">Mor transcription activator domain-containing protein</fullName>
    </recommendedName>
</protein>
<name>A0ABN8XA80_9GAMM</name>
<evidence type="ECO:0000313" key="2">
    <source>
        <dbReference type="EMBL" id="CAI8971310.1"/>
    </source>
</evidence>
<evidence type="ECO:0000259" key="1">
    <source>
        <dbReference type="Pfam" id="PF08765"/>
    </source>
</evidence>
<gene>
    <name evidence="2" type="ORF">MSZNOR_4891</name>
</gene>
<dbReference type="InterPro" id="IPR009057">
    <property type="entry name" value="Homeodomain-like_sf"/>
</dbReference>
<dbReference type="EMBL" id="OX458333">
    <property type="protein sequence ID" value="CAI8971310.1"/>
    <property type="molecule type" value="Genomic_DNA"/>
</dbReference>
<dbReference type="SUPFAM" id="SSF46689">
    <property type="entry name" value="Homeodomain-like"/>
    <property type="match status" value="1"/>
</dbReference>